<protein>
    <submittedName>
        <fullName evidence="1">Uncharacterized protein</fullName>
    </submittedName>
</protein>
<organism evidence="1 2">
    <name type="scientific">Pseudomonas fluorescens</name>
    <dbReference type="NCBI Taxonomy" id="294"/>
    <lineage>
        <taxon>Bacteria</taxon>
        <taxon>Pseudomonadati</taxon>
        <taxon>Pseudomonadota</taxon>
        <taxon>Gammaproteobacteria</taxon>
        <taxon>Pseudomonadales</taxon>
        <taxon>Pseudomonadaceae</taxon>
        <taxon>Pseudomonas</taxon>
    </lineage>
</organism>
<evidence type="ECO:0000313" key="1">
    <source>
        <dbReference type="EMBL" id="KJZ47605.1"/>
    </source>
</evidence>
<accession>A0A0F4TUB2</accession>
<dbReference type="PATRIC" id="fig|294.131.peg.3633"/>
<evidence type="ECO:0000313" key="2">
    <source>
        <dbReference type="Proteomes" id="UP000033500"/>
    </source>
</evidence>
<proteinExistence type="predicted"/>
<dbReference type="AlphaFoldDB" id="A0A0F4TUB2"/>
<comment type="caution">
    <text evidence="1">The sequence shown here is derived from an EMBL/GenBank/DDBJ whole genome shotgun (WGS) entry which is preliminary data.</text>
</comment>
<dbReference type="Proteomes" id="UP000033500">
    <property type="component" value="Unassembled WGS sequence"/>
</dbReference>
<gene>
    <name evidence="1" type="ORF">VC34_04360</name>
</gene>
<dbReference type="EMBL" id="LACD01000003">
    <property type="protein sequence ID" value="KJZ47605.1"/>
    <property type="molecule type" value="Genomic_DNA"/>
</dbReference>
<dbReference type="RefSeq" id="WP_046045423.1">
    <property type="nucleotide sequence ID" value="NZ_LACD01000003.1"/>
</dbReference>
<reference evidence="1 2" key="1">
    <citation type="submission" date="2015-03" db="EMBL/GenBank/DDBJ databases">
        <title>Comparative genomics of Pseudomonas insights into diversity of traits involved in vanlence and defense.</title>
        <authorList>
            <person name="Qin Y."/>
        </authorList>
    </citation>
    <scope>NUCLEOTIDE SEQUENCE [LARGE SCALE GENOMIC DNA]</scope>
    <source>
        <strain evidence="1 2">C3</strain>
    </source>
</reference>
<name>A0A0F4TUB2_PSEFL</name>
<sequence length="368" mass="42093">MISQSEGDRQMESFEFQSLTASRDLLTAMASDPEVEVSIARLFQSWRDGPGSATPMHDLREILETLRLRDRGNNRIAAMNTLVRCLGQRHNLADFLEMMRDAIRKDGTWEQEIALISQLGKWHSIYGWCGQTILVMSAPNSISATSKPNHEDVAERLEYPRPLWWISIHVWQPNANAIGFSSGKCPEPDLIMEPPHTHPFDFVSMVSIGRMRQSIYRPVECSDRNGRGRYGGVTLQKVDGVWPPHKQKQPVSLETIEEGVTISEGDSYFLPYNVIHDVEVSANDARETPAITLFMASESLDTADVYMARSMVEYHELNPDILMRAKPMERDDWERKLKMLTDYLRGNEKTLRLSDLVQSETEYAFFHV</sequence>